<accession>A0ABW5CFM5</accession>
<proteinExistence type="predicted"/>
<reference evidence="4" key="1">
    <citation type="journal article" date="2019" name="Int. J. Syst. Evol. Microbiol.">
        <title>The Global Catalogue of Microorganisms (GCM) 10K type strain sequencing project: providing services to taxonomists for standard genome sequencing and annotation.</title>
        <authorList>
            <consortium name="The Broad Institute Genomics Platform"/>
            <consortium name="The Broad Institute Genome Sequencing Center for Infectious Disease"/>
            <person name="Wu L."/>
            <person name="Ma J."/>
        </authorList>
    </citation>
    <scope>NUCLEOTIDE SEQUENCE [LARGE SCALE GENOMIC DNA]</scope>
    <source>
        <strain evidence="4">KCTC 15012</strain>
    </source>
</reference>
<dbReference type="PANTHER" id="PTHR43693:SF1">
    <property type="entry name" value="PROTEIN PHOSPHATASE CHEZ"/>
    <property type="match status" value="1"/>
</dbReference>
<comment type="caution">
    <text evidence="3">The sequence shown here is derived from an EMBL/GenBank/DDBJ whole genome shotgun (WGS) entry which is preliminary data.</text>
</comment>
<protein>
    <submittedName>
        <fullName evidence="3">Chemotaxis protein CheC</fullName>
    </submittedName>
</protein>
<dbReference type="EMBL" id="JBHUIY010000033">
    <property type="protein sequence ID" value="MFD2235011.1"/>
    <property type="molecule type" value="Genomic_DNA"/>
</dbReference>
<keyword evidence="4" id="KW-1185">Reference proteome</keyword>
<dbReference type="CDD" id="cd17910">
    <property type="entry name" value="CheC_ClassII"/>
    <property type="match status" value="1"/>
</dbReference>
<keyword evidence="1" id="KW-0145">Chemotaxis</keyword>
<dbReference type="InterPro" id="IPR028976">
    <property type="entry name" value="CheC-like_sf"/>
</dbReference>
<organism evidence="3 4">
    <name type="scientific">Phaeospirillum tilakii</name>
    <dbReference type="NCBI Taxonomy" id="741673"/>
    <lineage>
        <taxon>Bacteria</taxon>
        <taxon>Pseudomonadati</taxon>
        <taxon>Pseudomonadota</taxon>
        <taxon>Alphaproteobacteria</taxon>
        <taxon>Rhodospirillales</taxon>
        <taxon>Rhodospirillaceae</taxon>
        <taxon>Phaeospirillum</taxon>
    </lineage>
</organism>
<evidence type="ECO:0000313" key="4">
    <source>
        <dbReference type="Proteomes" id="UP001597296"/>
    </source>
</evidence>
<evidence type="ECO:0000256" key="1">
    <source>
        <dbReference type="ARBA" id="ARBA00022500"/>
    </source>
</evidence>
<dbReference type="InterPro" id="IPR050992">
    <property type="entry name" value="CheZ_family_phosphatases"/>
</dbReference>
<evidence type="ECO:0000313" key="3">
    <source>
        <dbReference type="EMBL" id="MFD2235011.1"/>
    </source>
</evidence>
<evidence type="ECO:0000256" key="2">
    <source>
        <dbReference type="ARBA" id="ARBA00022801"/>
    </source>
</evidence>
<name>A0ABW5CFM5_9PROT</name>
<dbReference type="RefSeq" id="WP_377317789.1">
    <property type="nucleotide sequence ID" value="NZ_JBHUIY010000033.1"/>
</dbReference>
<dbReference type="Gene3D" id="3.40.1550.10">
    <property type="entry name" value="CheC-like"/>
    <property type="match status" value="1"/>
</dbReference>
<dbReference type="SUPFAM" id="SSF103039">
    <property type="entry name" value="CheC-like"/>
    <property type="match status" value="1"/>
</dbReference>
<gene>
    <name evidence="3" type="ORF">ACFSNB_14450</name>
</gene>
<dbReference type="PANTHER" id="PTHR43693">
    <property type="entry name" value="PROTEIN PHOSPHATASE CHEZ"/>
    <property type="match status" value="1"/>
</dbReference>
<dbReference type="Proteomes" id="UP001597296">
    <property type="component" value="Unassembled WGS sequence"/>
</dbReference>
<sequence length="206" mass="21773">MTSIIGEIEHDAVVEILNIAVGQAAASLSRLVEDEVTLSVPFVEFLSSRQSAARLDAATGGGLSVAVRQEFSSSFSGDILLIFPERKSLELVRSILSDTVPLDQLTELEQEALIEVGNIILNACLGSLANQLGLSIESSLPTYVCGRGASILDSKNVDSELVMFLQVDFSVAAKGVEGYLAFVMDIVSARSFATAVSAYVARVVTG</sequence>
<keyword evidence="2" id="KW-0378">Hydrolase</keyword>